<protein>
    <submittedName>
        <fullName evidence="4">FecR family protein</fullName>
    </submittedName>
</protein>
<dbReference type="RefSeq" id="WP_089375471.1">
    <property type="nucleotide sequence ID" value="NZ_FZOA01000005.1"/>
</dbReference>
<sequence length="340" mass="38396">MSQNDARRTARQTAIKWFVTLQGADIEHPQRSQFEQWLLMHPLHQQAYQEVCSLWESLDSSDQLAHLESAMQQKISIEETSRRKKVRNVITHTLSTIFIAAIGLGGYIGYDTWKNQPSMHLLASTDIGDMRTQILEDGTRLVVNANSDVEVTYTRGKRLVLLKRGEVSFDVTKNPDRPFVVDSGLARITVLGTRFAVNKFNSKVRVSVDHGTVRVEPMQYDASDNASRSRYAEHVLTLRDNEVAEVSLHGTSQRVARPAADAFGFEKGIITFDQADLEEITETLSRYRQPPITARQAPDKNIKVTAVVQTQHVERFLRQLPVISPLSVQYADDQTILIAP</sequence>
<dbReference type="Gene3D" id="3.55.50.30">
    <property type="match status" value="1"/>
</dbReference>
<keyword evidence="5" id="KW-1185">Reference proteome</keyword>
<dbReference type="PANTHER" id="PTHR30273:SF2">
    <property type="entry name" value="PROTEIN FECR"/>
    <property type="match status" value="1"/>
</dbReference>
<dbReference type="AlphaFoldDB" id="A0A238ZLP3"/>
<keyword evidence="1" id="KW-1133">Transmembrane helix</keyword>
<keyword evidence="1" id="KW-0472">Membrane</keyword>
<name>A0A238ZLP3_9PROT</name>
<dbReference type="Pfam" id="PF16220">
    <property type="entry name" value="DUF4880"/>
    <property type="match status" value="1"/>
</dbReference>
<proteinExistence type="predicted"/>
<dbReference type="InterPro" id="IPR006860">
    <property type="entry name" value="FecR"/>
</dbReference>
<evidence type="ECO:0000313" key="5">
    <source>
        <dbReference type="Proteomes" id="UP000198305"/>
    </source>
</evidence>
<dbReference type="GO" id="GO:0016989">
    <property type="term" value="F:sigma factor antagonist activity"/>
    <property type="evidence" value="ECO:0007669"/>
    <property type="project" value="TreeGrafter"/>
</dbReference>
<feature type="domain" description="FecR N-terminal" evidence="3">
    <location>
        <begin position="12"/>
        <end position="54"/>
    </location>
</feature>
<dbReference type="EMBL" id="FZOA01000005">
    <property type="protein sequence ID" value="SNR84325.1"/>
    <property type="molecule type" value="Genomic_DNA"/>
</dbReference>
<reference evidence="5" key="1">
    <citation type="submission" date="2017-06" db="EMBL/GenBank/DDBJ databases">
        <authorList>
            <person name="Varghese N."/>
            <person name="Submissions S."/>
        </authorList>
    </citation>
    <scope>NUCLEOTIDE SEQUENCE [LARGE SCALE GENOMIC DNA]</scope>
    <source>
        <strain evidence="5">Ca-68</strain>
    </source>
</reference>
<dbReference type="InterPro" id="IPR032623">
    <property type="entry name" value="FecR_N"/>
</dbReference>
<organism evidence="4 5">
    <name type="scientific">Methylobacillus rhizosphaerae</name>
    <dbReference type="NCBI Taxonomy" id="551994"/>
    <lineage>
        <taxon>Bacteria</taxon>
        <taxon>Pseudomonadati</taxon>
        <taxon>Pseudomonadota</taxon>
        <taxon>Betaproteobacteria</taxon>
        <taxon>Nitrosomonadales</taxon>
        <taxon>Methylophilaceae</taxon>
        <taxon>Methylobacillus</taxon>
    </lineage>
</organism>
<feature type="domain" description="FecR protein" evidence="2">
    <location>
        <begin position="124"/>
        <end position="214"/>
    </location>
</feature>
<accession>A0A238ZLP3</accession>
<gene>
    <name evidence="4" type="ORF">SAMN05192560_1357</name>
</gene>
<feature type="transmembrane region" description="Helical" evidence="1">
    <location>
        <begin position="89"/>
        <end position="110"/>
    </location>
</feature>
<dbReference type="Pfam" id="PF04773">
    <property type="entry name" value="FecR"/>
    <property type="match status" value="1"/>
</dbReference>
<dbReference type="PIRSF" id="PIRSF018266">
    <property type="entry name" value="FecR"/>
    <property type="match status" value="1"/>
</dbReference>
<evidence type="ECO:0000259" key="2">
    <source>
        <dbReference type="Pfam" id="PF04773"/>
    </source>
</evidence>
<dbReference type="Proteomes" id="UP000198305">
    <property type="component" value="Unassembled WGS sequence"/>
</dbReference>
<keyword evidence="1" id="KW-0812">Transmembrane</keyword>
<dbReference type="InterPro" id="IPR012373">
    <property type="entry name" value="Ferrdict_sens_TM"/>
</dbReference>
<evidence type="ECO:0000259" key="3">
    <source>
        <dbReference type="Pfam" id="PF16220"/>
    </source>
</evidence>
<evidence type="ECO:0000256" key="1">
    <source>
        <dbReference type="SAM" id="Phobius"/>
    </source>
</evidence>
<dbReference type="PANTHER" id="PTHR30273">
    <property type="entry name" value="PERIPLASMIC SIGNAL SENSOR AND SIGMA FACTOR ACTIVATOR FECR-RELATED"/>
    <property type="match status" value="1"/>
</dbReference>
<dbReference type="Gene3D" id="2.60.120.1440">
    <property type="match status" value="1"/>
</dbReference>
<evidence type="ECO:0000313" key="4">
    <source>
        <dbReference type="EMBL" id="SNR84325.1"/>
    </source>
</evidence>
<dbReference type="OrthoDB" id="1100567at2"/>